<keyword evidence="5" id="KW-0677">Repeat</keyword>
<keyword evidence="2" id="KW-0964">Secreted</keyword>
<protein>
    <submittedName>
        <fullName evidence="11">Tumor necrosis factor receptor superfamily member 11B-like isoform X1</fullName>
    </submittedName>
</protein>
<feature type="chain" id="PRO_5040382495" evidence="9">
    <location>
        <begin position="19"/>
        <end position="290"/>
    </location>
</feature>
<dbReference type="KEGG" id="ccar:109090176"/>
<feature type="disulfide bond" evidence="8">
    <location>
        <begin position="82"/>
        <end position="100"/>
    </location>
</feature>
<dbReference type="AlphaFoldDB" id="A0A9Q9ZSN7"/>
<evidence type="ECO:0000256" key="2">
    <source>
        <dbReference type="ARBA" id="ARBA00022525"/>
    </source>
</evidence>
<keyword evidence="4 9" id="KW-0732">Signal</keyword>
<dbReference type="GO" id="GO:0005576">
    <property type="term" value="C:extracellular region"/>
    <property type="evidence" value="ECO:0007669"/>
    <property type="project" value="UniProtKB-SubCell"/>
</dbReference>
<evidence type="ECO:0000256" key="4">
    <source>
        <dbReference type="ARBA" id="ARBA00022729"/>
    </source>
</evidence>
<dbReference type="PROSITE" id="PS00652">
    <property type="entry name" value="TNFR_NGFR_1"/>
    <property type="match status" value="1"/>
</dbReference>
<dbReference type="GO" id="GO:0006915">
    <property type="term" value="P:apoptotic process"/>
    <property type="evidence" value="ECO:0007669"/>
    <property type="project" value="UniProtKB-KW"/>
</dbReference>
<feature type="repeat" description="TNFR-Cys" evidence="8">
    <location>
        <begin position="60"/>
        <end position="100"/>
    </location>
</feature>
<accession>A0A9Q9ZSN7</accession>
<evidence type="ECO:0000256" key="1">
    <source>
        <dbReference type="ARBA" id="ARBA00004613"/>
    </source>
</evidence>
<sequence>MFLFTVVLLPVLSGAGLAADEPTYWRTDPVTGQQLQCKKCPPGTRLGAHCTSSRETDCLPCGPGLFTEFWNYIPDCLRCDACSDHQQVVRPCNGTVNTVCGCEAGFYWDQHFCRRHSECKPGHGVKASGVGTPHRDTVCELCAGGHFADVRKTHAACVTHSACKTGEQLVLPGSRWHDNVCATCDQLTLKELVDLFEPVLSGLQIQYGTPIEHLKKLVNRRLRRKRFGKRAALRRAEGPVQWLQLWNDKMPEEAPLNLLSIYPSYLLADRIAHKILRFQHHCNSTALLTL</sequence>
<dbReference type="OrthoDB" id="9990004at2759"/>
<feature type="signal peptide" evidence="9">
    <location>
        <begin position="1"/>
        <end position="18"/>
    </location>
</feature>
<dbReference type="PANTHER" id="PTHR23097:SF90">
    <property type="entry name" value="TUMOR NECROSIS FACTOR RECEPTOR SUPERFAMILY MEMBER 11B"/>
    <property type="match status" value="1"/>
</dbReference>
<organism evidence="11">
    <name type="scientific">Cyprinus carpio</name>
    <name type="common">Common carp</name>
    <dbReference type="NCBI Taxonomy" id="7962"/>
    <lineage>
        <taxon>Eukaryota</taxon>
        <taxon>Metazoa</taxon>
        <taxon>Chordata</taxon>
        <taxon>Craniata</taxon>
        <taxon>Vertebrata</taxon>
        <taxon>Euteleostomi</taxon>
        <taxon>Actinopterygii</taxon>
        <taxon>Neopterygii</taxon>
        <taxon>Teleostei</taxon>
        <taxon>Ostariophysi</taxon>
        <taxon>Cypriniformes</taxon>
        <taxon>Cyprinidae</taxon>
        <taxon>Cyprininae</taxon>
        <taxon>Cyprinus</taxon>
    </lineage>
</organism>
<dbReference type="PANTHER" id="PTHR23097">
    <property type="entry name" value="TUMOR NECROSIS FACTOR RECEPTOR SUPERFAMILY MEMBER"/>
    <property type="match status" value="1"/>
</dbReference>
<feature type="disulfide bond" evidence="8">
    <location>
        <begin position="61"/>
        <end position="76"/>
    </location>
</feature>
<evidence type="ECO:0000256" key="8">
    <source>
        <dbReference type="PROSITE-ProRule" id="PRU00206"/>
    </source>
</evidence>
<dbReference type="GeneID" id="109090176"/>
<dbReference type="Pfam" id="PF00020">
    <property type="entry name" value="TNFR_c6"/>
    <property type="match status" value="2"/>
</dbReference>
<name>A0A9Q9ZSN7_CYPCA</name>
<evidence type="ECO:0000256" key="5">
    <source>
        <dbReference type="ARBA" id="ARBA00022737"/>
    </source>
</evidence>
<evidence type="ECO:0000313" key="11">
    <source>
        <dbReference type="RefSeq" id="XP_042572378.1"/>
    </source>
</evidence>
<feature type="disulfide bond" evidence="8">
    <location>
        <begin position="79"/>
        <end position="92"/>
    </location>
</feature>
<dbReference type="RefSeq" id="XP_042572378.1">
    <property type="nucleotide sequence ID" value="XM_042716444.1"/>
</dbReference>
<dbReference type="SMART" id="SM00208">
    <property type="entry name" value="TNFR"/>
    <property type="match status" value="4"/>
</dbReference>
<dbReference type="Proteomes" id="UP001155660">
    <property type="component" value="Chromosome B1"/>
</dbReference>
<dbReference type="InterPro" id="IPR001368">
    <property type="entry name" value="TNFR/NGFR_Cys_rich_reg"/>
</dbReference>
<dbReference type="InterPro" id="IPR052459">
    <property type="entry name" value="TNFRSF_decoy_receptor"/>
</dbReference>
<keyword evidence="3" id="KW-0053">Apoptosis</keyword>
<evidence type="ECO:0000256" key="7">
    <source>
        <dbReference type="ARBA" id="ARBA00023180"/>
    </source>
</evidence>
<comment type="subcellular location">
    <subcellularLocation>
        <location evidence="1">Secreted</location>
    </subcellularLocation>
</comment>
<reference evidence="11" key="1">
    <citation type="submission" date="2025-08" db="UniProtKB">
        <authorList>
            <consortium name="RefSeq"/>
        </authorList>
    </citation>
    <scope>IDENTIFICATION</scope>
    <source>
        <tissue evidence="11">Muscle</tissue>
    </source>
</reference>
<feature type="domain" description="TNFR-Cys" evidence="10">
    <location>
        <begin position="60"/>
        <end position="100"/>
    </location>
</feature>
<dbReference type="FunFam" id="2.10.50.10:FF:000134">
    <property type="entry name" value="Tumor necrosis factor receptor superfamily, member 11b"/>
    <property type="match status" value="1"/>
</dbReference>
<evidence type="ECO:0000256" key="6">
    <source>
        <dbReference type="ARBA" id="ARBA00023157"/>
    </source>
</evidence>
<keyword evidence="6 8" id="KW-1015">Disulfide bond</keyword>
<evidence type="ECO:0000256" key="3">
    <source>
        <dbReference type="ARBA" id="ARBA00022703"/>
    </source>
</evidence>
<evidence type="ECO:0000256" key="9">
    <source>
        <dbReference type="SAM" id="SignalP"/>
    </source>
</evidence>
<dbReference type="PROSITE" id="PS50050">
    <property type="entry name" value="TNFR_NGFR_2"/>
    <property type="match status" value="1"/>
</dbReference>
<gene>
    <name evidence="11" type="primary">LOC109090176</name>
</gene>
<proteinExistence type="predicted"/>
<keyword evidence="7" id="KW-0325">Glycoprotein</keyword>
<evidence type="ECO:0000259" key="10">
    <source>
        <dbReference type="PROSITE" id="PS50050"/>
    </source>
</evidence>